<keyword evidence="2" id="KW-1185">Reference proteome</keyword>
<name>A0ABU0GCZ7_9HYPH</name>
<dbReference type="Proteomes" id="UP001238496">
    <property type="component" value="Unassembled WGS sequence"/>
</dbReference>
<proteinExistence type="predicted"/>
<gene>
    <name evidence="1" type="ORF">J2045_004281</name>
</gene>
<dbReference type="InterPro" id="IPR011990">
    <property type="entry name" value="TPR-like_helical_dom_sf"/>
</dbReference>
<dbReference type="RefSeq" id="WP_307376832.1">
    <property type="nucleotide sequence ID" value="NZ_JAUSUW010000017.1"/>
</dbReference>
<dbReference type="SUPFAM" id="SSF52200">
    <property type="entry name" value="Toll/Interleukin receptor TIR domain"/>
    <property type="match status" value="1"/>
</dbReference>
<organism evidence="1 2">
    <name type="scientific">Peteryoungia aggregata LMG 23059</name>
    <dbReference type="NCBI Taxonomy" id="1368425"/>
    <lineage>
        <taxon>Bacteria</taxon>
        <taxon>Pseudomonadati</taxon>
        <taxon>Pseudomonadota</taxon>
        <taxon>Alphaproteobacteria</taxon>
        <taxon>Hyphomicrobiales</taxon>
        <taxon>Rhizobiaceae</taxon>
        <taxon>Peteryoungia</taxon>
    </lineage>
</organism>
<evidence type="ECO:0000313" key="1">
    <source>
        <dbReference type="EMBL" id="MDQ0423229.1"/>
    </source>
</evidence>
<evidence type="ECO:0000313" key="2">
    <source>
        <dbReference type="Proteomes" id="UP001238496"/>
    </source>
</evidence>
<dbReference type="EMBL" id="JAUSUW010000017">
    <property type="protein sequence ID" value="MDQ0423229.1"/>
    <property type="molecule type" value="Genomic_DNA"/>
</dbReference>
<dbReference type="SUPFAM" id="SSF48452">
    <property type="entry name" value="TPR-like"/>
    <property type="match status" value="1"/>
</dbReference>
<dbReference type="Gene3D" id="1.25.40.10">
    <property type="entry name" value="Tetratricopeptide repeat domain"/>
    <property type="match status" value="1"/>
</dbReference>
<sequence length="851" mass="97768">MYPLFFSVSQKDIEFAEQIWDHFPADWAYLYSKSGELGAHMWDEIALKELPKAKIIVVFWSKNFATSGGCVKEAIQAAKLYRNGTLKPLIIRLDDYPLFWREGMSDDLRPVFDAVRVLADYRATEGSCTADMASRLIARMAEPFLHSDHPRMPRHDLVRALRHAMQLDKFTLAPSCWISGFNGVGRESIIREVNRDLAPNALGAVIEVNETTLPRQLLLRIESEVFGRDLDYLSGMIESIDENDVDSVVSAIERVFESGNYLILRHGRVVQEEVELPEWLDDVAKNLKPASRPKLYIVSQMPLAGQRLLKNRDVLVAFRVPTVDEQQLTEFCNQLIGYFDFDPHRWPDSEIARLVKVAAGNIGFLVALTRSASRMRDFEQIEAMLAQEDDRIAEAITVYVRWAFLQLKDYPDERKLLLFLNNVSPCHVLDLDIAIRPRRSILRVVSRLVDLGLVERETDEIYRLTPLLANRLNRELIQPELVKWIDEAQRIFCSQPFEVESKTQEGGHELVRLEARIQAALLSGGDGLPGAAKLFVSAAHWFQAGIRLYHASKWKHAYRLLRKAYESRGQFRDASRLEIDRYFCLAATRMRKYPESEECIARLNRDARSKPIAAFLQADLYEYRRQFLEAIEAYNLALDLNSDKDRRREFIYRPLIRCILSTRSPDFRRAEVVAKSYVNLKRTVFSLISLARVYLHWKYRGVQAGRDVPVDIDLLIKQAFRDLESYPGANAAPFELYAEEAEFTGDFTAALENMDQAIHMDPDRFQLRVVRWRLMAGSGRREFAEQALRELDAAKLNARFEAIWSSYVHSLAETYVRALLASGQRAALVNGFAPELQQNGELGRIISQSKH</sequence>
<comment type="caution">
    <text evidence="1">The sequence shown here is derived from an EMBL/GenBank/DDBJ whole genome shotgun (WGS) entry which is preliminary data.</text>
</comment>
<protein>
    <submittedName>
        <fullName evidence="1">Tetratricopeptide (TPR) repeat protein</fullName>
    </submittedName>
</protein>
<accession>A0ABU0GCZ7</accession>
<dbReference type="InterPro" id="IPR035897">
    <property type="entry name" value="Toll_tir_struct_dom_sf"/>
</dbReference>
<reference evidence="1 2" key="1">
    <citation type="submission" date="2023-07" db="EMBL/GenBank/DDBJ databases">
        <title>Genomic Encyclopedia of Type Strains, Phase IV (KMG-IV): sequencing the most valuable type-strain genomes for metagenomic binning, comparative biology and taxonomic classification.</title>
        <authorList>
            <person name="Goeker M."/>
        </authorList>
    </citation>
    <scope>NUCLEOTIDE SEQUENCE [LARGE SCALE GENOMIC DNA]</scope>
    <source>
        <strain evidence="1 2">DSM 1111</strain>
    </source>
</reference>